<keyword evidence="13" id="KW-1185">Reference proteome</keyword>
<reference evidence="12 13" key="1">
    <citation type="submission" date="2012-04" db="EMBL/GenBank/DDBJ databases">
        <title>The Genome Sequence of Saprolegnia declina VS20.</title>
        <authorList>
            <consortium name="The Broad Institute Genome Sequencing Platform"/>
            <person name="Russ C."/>
            <person name="Nusbaum C."/>
            <person name="Tyler B."/>
            <person name="van West P."/>
            <person name="Dieguez-Uribeondo J."/>
            <person name="de Bruijn I."/>
            <person name="Tripathy S."/>
            <person name="Jiang R."/>
            <person name="Young S.K."/>
            <person name="Zeng Q."/>
            <person name="Gargeya S."/>
            <person name="Fitzgerald M."/>
            <person name="Haas B."/>
            <person name="Abouelleil A."/>
            <person name="Alvarado L."/>
            <person name="Arachchi H.M."/>
            <person name="Berlin A."/>
            <person name="Chapman S.B."/>
            <person name="Goldberg J."/>
            <person name="Griggs A."/>
            <person name="Gujja S."/>
            <person name="Hansen M."/>
            <person name="Howarth C."/>
            <person name="Imamovic A."/>
            <person name="Larimer J."/>
            <person name="McCowen C."/>
            <person name="Montmayeur A."/>
            <person name="Murphy C."/>
            <person name="Neiman D."/>
            <person name="Pearson M."/>
            <person name="Priest M."/>
            <person name="Roberts A."/>
            <person name="Saif S."/>
            <person name="Shea T."/>
            <person name="Sisk P."/>
            <person name="Sykes S."/>
            <person name="Wortman J."/>
            <person name="Nusbaum C."/>
            <person name="Birren B."/>
        </authorList>
    </citation>
    <scope>NUCLEOTIDE SEQUENCE [LARGE SCALE GENOMIC DNA]</scope>
    <source>
        <strain evidence="12 13">VS20</strain>
    </source>
</reference>
<dbReference type="AlphaFoldDB" id="T0S4J6"/>
<accession>T0S4J6</accession>
<gene>
    <name evidence="12" type="ORF">SDRG_05238</name>
</gene>
<feature type="region of interest" description="Disordered" evidence="8">
    <location>
        <begin position="868"/>
        <end position="905"/>
    </location>
</feature>
<keyword evidence="4" id="KW-0805">Transcription regulation</keyword>
<dbReference type="Gene3D" id="1.10.472.140">
    <property type="match status" value="1"/>
</dbReference>
<dbReference type="GO" id="GO:0000785">
    <property type="term" value="C:chromatin"/>
    <property type="evidence" value="ECO:0007669"/>
    <property type="project" value="TreeGrafter"/>
</dbReference>
<dbReference type="Gene3D" id="1.10.472.10">
    <property type="entry name" value="Cyclin-like"/>
    <property type="match status" value="2"/>
</dbReference>
<dbReference type="GeneID" id="19945965"/>
<dbReference type="OMA" id="FYNRCYI"/>
<comment type="similarity">
    <text evidence="2">Belongs to the retinoblastoma protein (RB) family.</text>
</comment>
<dbReference type="Pfam" id="PF01857">
    <property type="entry name" value="RB_B"/>
    <property type="match status" value="1"/>
</dbReference>
<dbReference type="GO" id="GO:0000977">
    <property type="term" value="F:RNA polymerase II transcription regulatory region sequence-specific DNA binding"/>
    <property type="evidence" value="ECO:0007669"/>
    <property type="project" value="TreeGrafter"/>
</dbReference>
<dbReference type="SUPFAM" id="SSF47954">
    <property type="entry name" value="Cyclin-like"/>
    <property type="match status" value="2"/>
</dbReference>
<comment type="subcellular location">
    <subcellularLocation>
        <location evidence="1">Nucleus</location>
    </subcellularLocation>
</comment>
<dbReference type="InterPro" id="IPR036915">
    <property type="entry name" value="Cyclin-like_sf"/>
</dbReference>
<evidence type="ECO:0000256" key="8">
    <source>
        <dbReference type="SAM" id="MobiDB-lite"/>
    </source>
</evidence>
<evidence type="ECO:0000256" key="7">
    <source>
        <dbReference type="ARBA" id="ARBA00023306"/>
    </source>
</evidence>
<evidence type="ECO:0000259" key="9">
    <source>
        <dbReference type="SMART" id="SM01367"/>
    </source>
</evidence>
<dbReference type="GO" id="GO:2000134">
    <property type="term" value="P:negative regulation of G1/S transition of mitotic cell cycle"/>
    <property type="evidence" value="ECO:0007669"/>
    <property type="project" value="TreeGrafter"/>
</dbReference>
<dbReference type="SMART" id="SM01367">
    <property type="entry name" value="DUF3452"/>
    <property type="match status" value="1"/>
</dbReference>
<dbReference type="InterPro" id="IPR002720">
    <property type="entry name" value="RB_A"/>
</dbReference>
<dbReference type="InterPro" id="IPR015030">
    <property type="entry name" value="RB_C"/>
</dbReference>
<dbReference type="STRING" id="1156394.T0S4J6"/>
<evidence type="ECO:0000256" key="2">
    <source>
        <dbReference type="ARBA" id="ARBA00009475"/>
    </source>
</evidence>
<feature type="compositionally biased region" description="Acidic residues" evidence="8">
    <location>
        <begin position="882"/>
        <end position="893"/>
    </location>
</feature>
<organism evidence="12 13">
    <name type="scientific">Saprolegnia diclina (strain VS20)</name>
    <dbReference type="NCBI Taxonomy" id="1156394"/>
    <lineage>
        <taxon>Eukaryota</taxon>
        <taxon>Sar</taxon>
        <taxon>Stramenopiles</taxon>
        <taxon>Oomycota</taxon>
        <taxon>Saprolegniomycetes</taxon>
        <taxon>Saprolegniales</taxon>
        <taxon>Saprolegniaceae</taxon>
        <taxon>Saprolegnia</taxon>
    </lineage>
</organism>
<protein>
    <recommendedName>
        <fullName evidence="14">Retinoblastoma-associated protein A-box domain-containing protein</fullName>
    </recommendedName>
</protein>
<name>T0S4J6_SAPDV</name>
<dbReference type="InterPro" id="IPR002719">
    <property type="entry name" value="RB_B"/>
</dbReference>
<proteinExistence type="inferred from homology"/>
<dbReference type="VEuPathDB" id="FungiDB:SDRG_05238"/>
<evidence type="ECO:0000256" key="6">
    <source>
        <dbReference type="ARBA" id="ARBA00023242"/>
    </source>
</evidence>
<evidence type="ECO:0000256" key="3">
    <source>
        <dbReference type="ARBA" id="ARBA00022491"/>
    </source>
</evidence>
<evidence type="ECO:0000313" key="13">
    <source>
        <dbReference type="Proteomes" id="UP000030762"/>
    </source>
</evidence>
<evidence type="ECO:0000259" key="11">
    <source>
        <dbReference type="SMART" id="SM01369"/>
    </source>
</evidence>
<evidence type="ECO:0000256" key="4">
    <source>
        <dbReference type="ARBA" id="ARBA00023015"/>
    </source>
</evidence>
<dbReference type="SMART" id="SM01368">
    <property type="entry name" value="RB_A"/>
    <property type="match status" value="1"/>
</dbReference>
<dbReference type="InterPro" id="IPR028309">
    <property type="entry name" value="RB_fam"/>
</dbReference>
<dbReference type="Pfam" id="PF11934">
    <property type="entry name" value="DUF3452"/>
    <property type="match status" value="1"/>
</dbReference>
<dbReference type="GO" id="GO:0005634">
    <property type="term" value="C:nucleus"/>
    <property type="evidence" value="ECO:0007669"/>
    <property type="project" value="UniProtKB-SubCell"/>
</dbReference>
<evidence type="ECO:0000256" key="1">
    <source>
        <dbReference type="ARBA" id="ARBA00004123"/>
    </source>
</evidence>
<evidence type="ECO:0000313" key="12">
    <source>
        <dbReference type="EMBL" id="EQC37647.1"/>
    </source>
</evidence>
<dbReference type="InterPro" id="IPR024599">
    <property type="entry name" value="RB_N"/>
</dbReference>
<dbReference type="SMART" id="SM01369">
    <property type="entry name" value="Rb_C"/>
    <property type="match status" value="1"/>
</dbReference>
<dbReference type="Proteomes" id="UP000030762">
    <property type="component" value="Unassembled WGS sequence"/>
</dbReference>
<feature type="domain" description="Retinoblastoma-associated protein C-terminal" evidence="11">
    <location>
        <begin position="792"/>
        <end position="901"/>
    </location>
</feature>
<dbReference type="Pfam" id="PF08934">
    <property type="entry name" value="Rb_C"/>
    <property type="match status" value="1"/>
</dbReference>
<dbReference type="RefSeq" id="XP_008609167.1">
    <property type="nucleotide sequence ID" value="XM_008610945.1"/>
</dbReference>
<dbReference type="OrthoDB" id="844594at2759"/>
<dbReference type="Pfam" id="PF01858">
    <property type="entry name" value="RB_A"/>
    <property type="match status" value="1"/>
</dbReference>
<keyword evidence="3" id="KW-0678">Repressor</keyword>
<dbReference type="PANTHER" id="PTHR13742">
    <property type="entry name" value="RETINOBLASTOMA-ASSOCIATED PROTEIN RB -RELATED"/>
    <property type="match status" value="1"/>
</dbReference>
<feature type="region of interest" description="Disordered" evidence="8">
    <location>
        <begin position="360"/>
        <end position="381"/>
    </location>
</feature>
<keyword evidence="6" id="KW-0539">Nucleus</keyword>
<feature type="domain" description="Retinoblastoma-associated protein N-terminal" evidence="9">
    <location>
        <begin position="88"/>
        <end position="208"/>
    </location>
</feature>
<dbReference type="PANTHER" id="PTHR13742:SF17">
    <property type="entry name" value="RE32990P-RELATED"/>
    <property type="match status" value="1"/>
</dbReference>
<dbReference type="InParanoid" id="T0S4J6"/>
<dbReference type="GO" id="GO:0030154">
    <property type="term" value="P:cell differentiation"/>
    <property type="evidence" value="ECO:0007669"/>
    <property type="project" value="TreeGrafter"/>
</dbReference>
<dbReference type="eggNOG" id="KOG1010">
    <property type="taxonomic scope" value="Eukaryota"/>
</dbReference>
<dbReference type="GO" id="GO:0006357">
    <property type="term" value="P:regulation of transcription by RNA polymerase II"/>
    <property type="evidence" value="ECO:0007669"/>
    <property type="project" value="InterPro"/>
</dbReference>
<evidence type="ECO:0000256" key="5">
    <source>
        <dbReference type="ARBA" id="ARBA00023163"/>
    </source>
</evidence>
<feature type="domain" description="Retinoblastoma-associated protein A-box" evidence="10">
    <location>
        <begin position="389"/>
        <end position="594"/>
    </location>
</feature>
<sequence>MRLQDLDGLGPVLPRMDAAHLARAQKLLDVVMASVAQQEHMHQTQQAQDDDDAKPRAANNMWVMASLFAILSGIELERERDRENGGPDLAPTRITLRDLLSACHVGLSAFLSSFTGLFNMLILDLSPDLLTRANVLKERLTIASILFTKYDQLWSTFVSAEPSPRKAHLFKAGWLLFLIVRSRLHMSNAGLGDLYYLLLAVLQLVISKVHVRSVEAEIAAALSSLGSPHGQSPHNILEKLCAKPHVNRVDVERAMAKLEKEMQSLEDAGVLASAATETYAMGSSMFSDALLPENVAKLDAHYHTTYVLRVYDLDEAIFVDPALKASLIGPPPPQVEPTPAPFAPLGQNSSSFEQAWQWQGQVPPTKAPGSATKSPSVLLPKRSPSVLQTPVTAAVETNNWIRHTLASLPAQPSEKLLAYFGGCTQAPTAKDSVLSLIADLSTKVGTLHRPSTRLLLPLGANQPPPSQVEGSLGKTKTMGVGLYYRVLESLLDAEADRLHTTDFSSLLTNTAFHKALFACSMEVVLKAHSLVTLAFPHILATCDVSAFDFGKILESFVKRAPSLPSELKRHMRDLEQTVLDSLVWQSQSGLYTLLATDEATPARFCMLQLFFRKVLALAANRIYALGQHLKLDAMYLNQIWTSVKECISNHAELLRDRHLDHVILCSFYGVCKVNHVAPEVTFKRVLDAYKRTYPSSAKASIVREIPLDKPAVKGDVIKFYNRCFIPTLKAFLLQFQLHDRQEAAADAVTPFVQHLPNVGVSDNEVIAEAATTAVERLLHTHGSNAPAPKVEIQSLAEIQSLPRPSQRSSPKRVLSSNVYISPLRQIRQPRTALTPRTHALYAFGESPARDLALINRAVNTNGVRLSLPSLQDSIPEDKSVDGDDEDEDEDETESCVSTPKRRRYT</sequence>
<dbReference type="EMBL" id="JH767144">
    <property type="protein sequence ID" value="EQC37647.1"/>
    <property type="molecule type" value="Genomic_DNA"/>
</dbReference>
<keyword evidence="7" id="KW-0131">Cell cycle</keyword>
<keyword evidence="5" id="KW-0804">Transcription</keyword>
<dbReference type="GO" id="GO:0005667">
    <property type="term" value="C:transcription regulator complex"/>
    <property type="evidence" value="ECO:0007669"/>
    <property type="project" value="TreeGrafter"/>
</dbReference>
<dbReference type="CDD" id="cd20548">
    <property type="entry name" value="CYCLIN_RB-like"/>
    <property type="match status" value="1"/>
</dbReference>
<evidence type="ECO:0000259" key="10">
    <source>
        <dbReference type="SMART" id="SM01368"/>
    </source>
</evidence>
<evidence type="ECO:0008006" key="14">
    <source>
        <dbReference type="Google" id="ProtNLM"/>
    </source>
</evidence>